<accession>A0A3P9IID0</accession>
<dbReference type="Ensembl" id="ENSORLT00015028695.1">
    <property type="protein sequence ID" value="ENSORLP00015019674.1"/>
    <property type="gene ID" value="ENSORLG00015020767.1"/>
</dbReference>
<dbReference type="Proteomes" id="UP000265200">
    <property type="component" value="Chromosome 8"/>
</dbReference>
<reference evidence="1 2" key="2">
    <citation type="submission" date="2017-04" db="EMBL/GenBank/DDBJ databases">
        <title>CpG methylation of centromeres and impact of large insertions on vertebrate speciation.</title>
        <authorList>
            <person name="Ichikawa K."/>
            <person name="Yoshimura J."/>
            <person name="Morishita S."/>
        </authorList>
    </citation>
    <scope>NUCLEOTIDE SEQUENCE</scope>
    <source>
        <strain evidence="1 2">HSOK</strain>
    </source>
</reference>
<protein>
    <submittedName>
        <fullName evidence="1">Uncharacterized protein</fullName>
    </submittedName>
</protein>
<dbReference type="AlphaFoldDB" id="A0A3P9IID0"/>
<dbReference type="PANTHER" id="PTHR33861">
    <property type="entry name" value="PROTEIN CBG18333"/>
    <property type="match status" value="1"/>
</dbReference>
<dbReference type="PANTHER" id="PTHR33861:SF4">
    <property type="entry name" value="MEIOSIS-SPECIFIC COILED-COIL DOMAIN-CONTAINING PROTEIN MEIOC"/>
    <property type="match status" value="1"/>
</dbReference>
<dbReference type="GO" id="GO:0051321">
    <property type="term" value="P:meiotic cell cycle"/>
    <property type="evidence" value="ECO:0007669"/>
    <property type="project" value="InterPro"/>
</dbReference>
<evidence type="ECO:0000313" key="1">
    <source>
        <dbReference type="Ensembl" id="ENSORLP00015019674.1"/>
    </source>
</evidence>
<reference key="1">
    <citation type="journal article" date="2007" name="Nature">
        <title>The medaka draft genome and insights into vertebrate genome evolution.</title>
        <authorList>
            <person name="Kasahara M."/>
            <person name="Naruse K."/>
            <person name="Sasaki S."/>
            <person name="Nakatani Y."/>
            <person name="Qu W."/>
            <person name="Ahsan B."/>
            <person name="Yamada T."/>
            <person name="Nagayasu Y."/>
            <person name="Doi K."/>
            <person name="Kasai Y."/>
            <person name="Jindo T."/>
            <person name="Kobayashi D."/>
            <person name="Shimada A."/>
            <person name="Toyoda A."/>
            <person name="Kuroki Y."/>
            <person name="Fujiyama A."/>
            <person name="Sasaki T."/>
            <person name="Shimizu A."/>
            <person name="Asakawa S."/>
            <person name="Shimizu N."/>
            <person name="Hashimoto S."/>
            <person name="Yang J."/>
            <person name="Lee Y."/>
            <person name="Matsushima K."/>
            <person name="Sugano S."/>
            <person name="Sakaizumi M."/>
            <person name="Narita T."/>
            <person name="Ohishi K."/>
            <person name="Haga S."/>
            <person name="Ohta F."/>
            <person name="Nomoto H."/>
            <person name="Nogata K."/>
            <person name="Morishita T."/>
            <person name="Endo T."/>
            <person name="Shin-I T."/>
            <person name="Takeda H."/>
            <person name="Morishita S."/>
            <person name="Kohara Y."/>
        </authorList>
    </citation>
    <scope>NUCLEOTIDE SEQUENCE [LARGE SCALE GENOMIC DNA]</scope>
    <source>
        <strain>Hd-rR</strain>
    </source>
</reference>
<reference evidence="1" key="3">
    <citation type="submission" date="2025-08" db="UniProtKB">
        <authorList>
            <consortium name="Ensembl"/>
        </authorList>
    </citation>
    <scope>IDENTIFICATION</scope>
    <source>
        <strain evidence="1">HSOK</strain>
    </source>
</reference>
<reference evidence="1" key="4">
    <citation type="submission" date="2025-09" db="UniProtKB">
        <authorList>
            <consortium name="Ensembl"/>
        </authorList>
    </citation>
    <scope>IDENTIFICATION</scope>
    <source>
        <strain evidence="1">HSOK</strain>
    </source>
</reference>
<proteinExistence type="predicted"/>
<organism evidence="1 2">
    <name type="scientific">Oryzias latipes</name>
    <name type="common">Japanese rice fish</name>
    <name type="synonym">Japanese killifish</name>
    <dbReference type="NCBI Taxonomy" id="8090"/>
    <lineage>
        <taxon>Eukaryota</taxon>
        <taxon>Metazoa</taxon>
        <taxon>Chordata</taxon>
        <taxon>Craniata</taxon>
        <taxon>Vertebrata</taxon>
        <taxon>Euteleostomi</taxon>
        <taxon>Actinopterygii</taxon>
        <taxon>Neopterygii</taxon>
        <taxon>Teleostei</taxon>
        <taxon>Neoteleostei</taxon>
        <taxon>Acanthomorphata</taxon>
        <taxon>Ovalentaria</taxon>
        <taxon>Atherinomorphae</taxon>
        <taxon>Beloniformes</taxon>
        <taxon>Adrianichthyidae</taxon>
        <taxon>Oryziinae</taxon>
        <taxon>Oryzias</taxon>
    </lineage>
</organism>
<evidence type="ECO:0000313" key="2">
    <source>
        <dbReference type="Proteomes" id="UP000265200"/>
    </source>
</evidence>
<sequence length="204" mass="23319">MREISFQSHPSAATPPLLMNQGPVSQLHIYVDECDREWRALEKERKAIEGTLRKTFPGIKIPAGTNLNLPRPSGKRSGEINIERICFSFTCVLQVANLLERMEALCDAPLQNNIHTVLKRHHMAVCITQARCSEDSRTIKHQQQKPPFMENKATTRRLRTALWCALQMTLPRPIRTPEYHDYEAATCTEKCSVPLEGYSFTLMN</sequence>
<dbReference type="InterPro" id="IPR027963">
    <property type="entry name" value="MEIOC"/>
</dbReference>
<dbReference type="Pfam" id="PF15189">
    <property type="entry name" value="MEIOC"/>
    <property type="match status" value="1"/>
</dbReference>
<name>A0A3P9IID0_ORYLA</name>